<sequence length="326" mass="35920">MGGTHDTEGDVRFVLSEKMASLKPKGKEPRSIRVLDSWIAHAENELSIGQSGRLAWLIASTVVAAKLQQVIDCAGASRFSLKGGTLLQHRLGLCARATKDLDGIVTGDIEDFLAALDAELMLPWGPLHFARTDAEIIRVPSRIVKPRRFEMVLSLRGDVWRRIKVEISPDEGQAGSSQEHVAAPKLAGFGLPTPDYLVGLALSYQIAQKVHAATEPHDPPMFRNERPRDVVDLILLKDLAERTGSPDVCDIYAAILDTFFSRGKEAKELGRPVRMWPAQITAYPHWRIDYAAAAESAKLDMSLEEAVDAVNRWLAEIEEQAVKNAS</sequence>
<gene>
    <name evidence="1" type="ORF">ELLFYP107_01442</name>
</gene>
<name>A0A6N2Z991_EGGLN</name>
<proteinExistence type="predicted"/>
<dbReference type="RefSeq" id="WP_226844348.1">
    <property type="nucleotide sequence ID" value="NZ_AP025575.1"/>
</dbReference>
<reference evidence="1" key="1">
    <citation type="submission" date="2019-11" db="EMBL/GenBank/DDBJ databases">
        <authorList>
            <person name="Feng L."/>
        </authorList>
    </citation>
    <scope>NUCLEOTIDE SEQUENCE</scope>
    <source>
        <strain evidence="1">ElentaLFYP107</strain>
    </source>
</reference>
<evidence type="ECO:0000313" key="1">
    <source>
        <dbReference type="EMBL" id="VYT74536.1"/>
    </source>
</evidence>
<dbReference type="GeneID" id="69512444"/>
<dbReference type="InterPro" id="IPR014942">
    <property type="entry name" value="AbiEii"/>
</dbReference>
<accession>A0A6N2Z991</accession>
<protein>
    <recommendedName>
        <fullName evidence="2">Nucleotidyl transferase AbiEii/AbiGii toxin family protein</fullName>
    </recommendedName>
</protein>
<dbReference type="AlphaFoldDB" id="A0A6N2Z991"/>
<dbReference type="EMBL" id="CACRTT010000005">
    <property type="protein sequence ID" value="VYT74536.1"/>
    <property type="molecule type" value="Genomic_DNA"/>
</dbReference>
<organism evidence="1">
    <name type="scientific">Eggerthella lenta</name>
    <name type="common">Eubacterium lentum</name>
    <dbReference type="NCBI Taxonomy" id="84112"/>
    <lineage>
        <taxon>Bacteria</taxon>
        <taxon>Bacillati</taxon>
        <taxon>Actinomycetota</taxon>
        <taxon>Coriobacteriia</taxon>
        <taxon>Eggerthellales</taxon>
        <taxon>Eggerthellaceae</taxon>
        <taxon>Eggerthella</taxon>
    </lineage>
</organism>
<evidence type="ECO:0008006" key="2">
    <source>
        <dbReference type="Google" id="ProtNLM"/>
    </source>
</evidence>
<dbReference type="Pfam" id="PF08843">
    <property type="entry name" value="AbiEii"/>
    <property type="match status" value="1"/>
</dbReference>